<reference evidence="6 7" key="1">
    <citation type="submission" date="2016-10" db="EMBL/GenBank/DDBJ databases">
        <authorList>
            <person name="Varghese N."/>
            <person name="Submissions S."/>
        </authorList>
    </citation>
    <scope>NUCLEOTIDE SEQUENCE [LARGE SCALE GENOMIC DNA]</scope>
    <source>
        <strain evidence="6 7">CGMCC 1.8499</strain>
    </source>
</reference>
<dbReference type="Proteomes" id="UP000183805">
    <property type="component" value="Unassembled WGS sequence"/>
</dbReference>
<sequence>MSRKKKSRKIPSNGPVRLSKEKLREMRALKEQRVKKTKGAKPGSRNAPDAQKGDKAATNNQSQDKRVGSKKPVSLVAVKADPKVEMKRNLQPMVELKKVSEPELTPEQELEALENDERLLKLVERHERGELLTGKDAKYFNSRIARHQALCELLGIEDEDDDYEDDFEDDFDVEGGSDFDKYLSDDLANEWYDDEDEDDR</sequence>
<dbReference type="KEGG" id="pdj:D0907_02120"/>
<dbReference type="Proteomes" id="UP000264605">
    <property type="component" value="Chromosome"/>
</dbReference>
<reference evidence="5 8" key="2">
    <citation type="submission" date="2018-08" db="EMBL/GenBank/DDBJ databases">
        <title>Draft genome sequence of Pseudoalteromonas donghaensis HJ51.</title>
        <authorList>
            <person name="Oh J."/>
            <person name="Roh D."/>
        </authorList>
    </citation>
    <scope>NUCLEOTIDE SEQUENCE [LARGE SCALE GENOMIC DNA]</scope>
    <source>
        <strain evidence="5 8">HJ51</strain>
    </source>
</reference>
<dbReference type="GO" id="GO:0005096">
    <property type="term" value="F:GTPase activator activity"/>
    <property type="evidence" value="ECO:0007669"/>
    <property type="project" value="UniProtKB-KW"/>
</dbReference>
<feature type="compositionally biased region" description="Acidic residues" evidence="4">
    <location>
        <begin position="187"/>
        <end position="200"/>
    </location>
</feature>
<dbReference type="GeneID" id="99504236"/>
<comment type="function">
    <text evidence="3">A GTPase-activating protein (GAP) that modifies Der/EngA GTPase function. May play a role in ribosome biogenesis.</text>
</comment>
<feature type="compositionally biased region" description="Basic and acidic residues" evidence="4">
    <location>
        <begin position="18"/>
        <end position="34"/>
    </location>
</feature>
<evidence type="ECO:0000256" key="4">
    <source>
        <dbReference type="SAM" id="MobiDB-lite"/>
    </source>
</evidence>
<proteinExistence type="inferred from homology"/>
<comment type="similarity">
    <text evidence="3">Belongs to the YihI family.</text>
</comment>
<dbReference type="RefSeq" id="WP_036971473.1">
    <property type="nucleotide sequence ID" value="NZ_CP032090.1"/>
</dbReference>
<dbReference type="GO" id="GO:0042254">
    <property type="term" value="P:ribosome biogenesis"/>
    <property type="evidence" value="ECO:0007669"/>
    <property type="project" value="UniProtKB-KW"/>
</dbReference>
<feature type="compositionally biased region" description="Acidic residues" evidence="4">
    <location>
        <begin position="161"/>
        <end position="177"/>
    </location>
</feature>
<keyword evidence="7" id="KW-1185">Reference proteome</keyword>
<name>A0AAD0RXU6_9GAMM</name>
<evidence type="ECO:0000256" key="3">
    <source>
        <dbReference type="HAMAP-Rule" id="MF_01058"/>
    </source>
</evidence>
<dbReference type="Pfam" id="PF04220">
    <property type="entry name" value="YihI"/>
    <property type="match status" value="1"/>
</dbReference>
<comment type="subunit">
    <text evidence="3">Interacts with Der.</text>
</comment>
<evidence type="ECO:0000313" key="8">
    <source>
        <dbReference type="Proteomes" id="UP000264605"/>
    </source>
</evidence>
<evidence type="ECO:0000313" key="7">
    <source>
        <dbReference type="Proteomes" id="UP000183805"/>
    </source>
</evidence>
<dbReference type="EMBL" id="CP032090">
    <property type="protein sequence ID" value="AXV64153.1"/>
    <property type="molecule type" value="Genomic_DNA"/>
</dbReference>
<dbReference type="InterPro" id="IPR007336">
    <property type="entry name" value="YihI"/>
</dbReference>
<evidence type="ECO:0000256" key="1">
    <source>
        <dbReference type="ARBA" id="ARBA00022468"/>
    </source>
</evidence>
<keyword evidence="2 3" id="KW-0690">Ribosome biogenesis</keyword>
<evidence type="ECO:0000313" key="5">
    <source>
        <dbReference type="EMBL" id="AXV64153.1"/>
    </source>
</evidence>
<organism evidence="5 8">
    <name type="scientific">Pseudoalteromonas lipolytica</name>
    <dbReference type="NCBI Taxonomy" id="570156"/>
    <lineage>
        <taxon>Bacteria</taxon>
        <taxon>Pseudomonadati</taxon>
        <taxon>Pseudomonadota</taxon>
        <taxon>Gammaproteobacteria</taxon>
        <taxon>Alteromonadales</taxon>
        <taxon>Pseudoalteromonadaceae</taxon>
        <taxon>Pseudoalteromonas</taxon>
    </lineage>
</organism>
<gene>
    <name evidence="3" type="primary">yihI</name>
    <name evidence="5" type="ORF">D0907_02120</name>
    <name evidence="6" type="ORF">SAMN04487854_11922</name>
</gene>
<dbReference type="EMBL" id="FPAZ01000019">
    <property type="protein sequence ID" value="SFT95366.1"/>
    <property type="molecule type" value="Genomic_DNA"/>
</dbReference>
<protein>
    <recommendedName>
        <fullName evidence="3">Der GTPase-activating protein YihI</fullName>
    </recommendedName>
</protein>
<dbReference type="HAMAP" id="MF_01058">
    <property type="entry name" value="GAP_YihI"/>
    <property type="match status" value="1"/>
</dbReference>
<accession>A0AAD0RXU6</accession>
<evidence type="ECO:0000313" key="6">
    <source>
        <dbReference type="EMBL" id="SFT95366.1"/>
    </source>
</evidence>
<feature type="region of interest" description="Disordered" evidence="4">
    <location>
        <begin position="161"/>
        <end position="200"/>
    </location>
</feature>
<dbReference type="NCBIfam" id="NF003560">
    <property type="entry name" value="PRK05244.1-1"/>
    <property type="match status" value="1"/>
</dbReference>
<evidence type="ECO:0000256" key="2">
    <source>
        <dbReference type="ARBA" id="ARBA00022517"/>
    </source>
</evidence>
<keyword evidence="1 3" id="KW-0343">GTPase activation</keyword>
<feature type="region of interest" description="Disordered" evidence="4">
    <location>
        <begin position="1"/>
        <end position="75"/>
    </location>
</feature>
<dbReference type="AlphaFoldDB" id="A0AAD0RXU6"/>